<dbReference type="InterPro" id="IPR025110">
    <property type="entry name" value="AMP-bd_C"/>
</dbReference>
<dbReference type="GO" id="GO:0005829">
    <property type="term" value="C:cytosol"/>
    <property type="evidence" value="ECO:0007669"/>
    <property type="project" value="TreeGrafter"/>
</dbReference>
<dbReference type="InterPro" id="IPR044894">
    <property type="entry name" value="TubC_N_sf"/>
</dbReference>
<dbReference type="InterPro" id="IPR042099">
    <property type="entry name" value="ANL_N_sf"/>
</dbReference>
<dbReference type="EMBL" id="CP012036">
    <property type="protein sequence ID" value="ALF56357.1"/>
    <property type="molecule type" value="Genomic_DNA"/>
</dbReference>
<dbReference type="GO" id="GO:0009366">
    <property type="term" value="C:enterobactin synthetase complex"/>
    <property type="evidence" value="ECO:0007669"/>
    <property type="project" value="TreeGrafter"/>
</dbReference>
<dbReference type="GO" id="GO:0047527">
    <property type="term" value="F:2,3-dihydroxybenzoate-serine ligase activity"/>
    <property type="evidence" value="ECO:0007669"/>
    <property type="project" value="TreeGrafter"/>
</dbReference>
<dbReference type="OrthoDB" id="9757538at2"/>
<dbReference type="FunFam" id="3.40.50.12780:FF:000012">
    <property type="entry name" value="Non-ribosomal peptide synthetase"/>
    <property type="match status" value="1"/>
</dbReference>
<evidence type="ECO:0000256" key="3">
    <source>
        <dbReference type="ARBA" id="ARBA00022450"/>
    </source>
</evidence>
<keyword evidence="4" id="KW-0597">Phosphoprotein</keyword>
<evidence type="ECO:0000313" key="6">
    <source>
        <dbReference type="EMBL" id="ALF56357.1"/>
    </source>
</evidence>
<dbReference type="Gene3D" id="3.40.50.12780">
    <property type="entry name" value="N-terminal domain of ligase-like"/>
    <property type="match status" value="1"/>
</dbReference>
<dbReference type="Gene3D" id="1.10.10.1830">
    <property type="entry name" value="Non-ribosomal peptide synthase, adenylation domain"/>
    <property type="match status" value="1"/>
</dbReference>
<evidence type="ECO:0000259" key="5">
    <source>
        <dbReference type="PROSITE" id="PS50075"/>
    </source>
</evidence>
<dbReference type="Gene3D" id="3.40.50.980">
    <property type="match status" value="2"/>
</dbReference>
<dbReference type="InterPro" id="IPR041464">
    <property type="entry name" value="TubC_N"/>
</dbReference>
<dbReference type="InterPro" id="IPR001242">
    <property type="entry name" value="Condensation_dom"/>
</dbReference>
<dbReference type="Proteomes" id="UP000062645">
    <property type="component" value="Chromosome"/>
</dbReference>
<dbReference type="STRING" id="224013.ACX27_12160"/>
<dbReference type="InterPro" id="IPR029058">
    <property type="entry name" value="AB_hydrolase_fold"/>
</dbReference>
<accession>A0A0M3V707</accession>
<dbReference type="FunFam" id="1.10.1200.10:FF:000005">
    <property type="entry name" value="Nonribosomal peptide synthetase 1"/>
    <property type="match status" value="2"/>
</dbReference>
<comment type="cofactor">
    <cofactor evidence="1">
        <name>pantetheine 4'-phosphate</name>
        <dbReference type="ChEBI" id="CHEBI:47942"/>
    </cofactor>
</comment>
<reference evidence="7" key="1">
    <citation type="submission" date="2015-07" db="EMBL/GenBank/DDBJ databases">
        <title>Genome Of Nitrogen-Fixing Cyanobacterium Nostoc piscinale CENA21 From Solimoes/Amazon River Floodplain Sediments And Comparative Genomics To Uncover Biosynthetic Natural Products Potential.</title>
        <authorList>
            <person name="Leao T.F."/>
            <person name="Leao P.N."/>
            <person name="Guimaraes P.I."/>
            <person name="de Melo A.G.C."/>
            <person name="Ramos R.T.J."/>
            <person name="Silva A."/>
            <person name="Fiore M.F."/>
            <person name="Schneider M.P.C."/>
        </authorList>
    </citation>
    <scope>NUCLEOTIDE SEQUENCE [LARGE SCALE GENOMIC DNA]</scope>
    <source>
        <strain evidence="7">CENA21</strain>
    </source>
</reference>
<dbReference type="GO" id="GO:0008610">
    <property type="term" value="P:lipid biosynthetic process"/>
    <property type="evidence" value="ECO:0007669"/>
    <property type="project" value="UniProtKB-ARBA"/>
</dbReference>
<dbReference type="RefSeq" id="WP_083468899.1">
    <property type="nucleotide sequence ID" value="NZ_CP012036.1"/>
</dbReference>
<dbReference type="CDD" id="cd17652">
    <property type="entry name" value="A_NRPS_CmdD_like"/>
    <property type="match status" value="1"/>
</dbReference>
<dbReference type="PROSITE" id="PS50075">
    <property type="entry name" value="CARRIER"/>
    <property type="match status" value="2"/>
</dbReference>
<dbReference type="NCBIfam" id="NF003417">
    <property type="entry name" value="PRK04813.1"/>
    <property type="match status" value="2"/>
</dbReference>
<dbReference type="SUPFAM" id="SSF53474">
    <property type="entry name" value="alpha/beta-Hydrolases"/>
    <property type="match status" value="1"/>
</dbReference>
<dbReference type="SMART" id="SM00823">
    <property type="entry name" value="PKS_PP"/>
    <property type="match status" value="2"/>
</dbReference>
<evidence type="ECO:0000256" key="4">
    <source>
        <dbReference type="ARBA" id="ARBA00022553"/>
    </source>
</evidence>
<dbReference type="InterPro" id="IPR000873">
    <property type="entry name" value="AMP-dep_synth/lig_dom"/>
</dbReference>
<dbReference type="Pfam" id="PF00501">
    <property type="entry name" value="AMP-binding"/>
    <property type="match status" value="2"/>
</dbReference>
<dbReference type="Pfam" id="PF18563">
    <property type="entry name" value="TubC_N"/>
    <property type="match status" value="1"/>
</dbReference>
<dbReference type="SUPFAM" id="SSF47336">
    <property type="entry name" value="ACP-like"/>
    <property type="match status" value="2"/>
</dbReference>
<dbReference type="NCBIfam" id="TIGR01733">
    <property type="entry name" value="AA-adenyl-dom"/>
    <property type="match status" value="2"/>
</dbReference>
<dbReference type="CDD" id="cd05930">
    <property type="entry name" value="A_NRPS"/>
    <property type="match status" value="1"/>
</dbReference>
<dbReference type="Gene3D" id="3.30.559.10">
    <property type="entry name" value="Chloramphenicol acetyltransferase-like domain"/>
    <property type="match status" value="2"/>
</dbReference>
<dbReference type="FunFam" id="3.30.559.30:FF:000001">
    <property type="entry name" value="Non-ribosomal peptide synthetase"/>
    <property type="match status" value="1"/>
</dbReference>
<dbReference type="Gene3D" id="3.40.50.1820">
    <property type="entry name" value="alpha/beta hydrolase"/>
    <property type="match status" value="1"/>
</dbReference>
<evidence type="ECO:0000256" key="2">
    <source>
        <dbReference type="ARBA" id="ARBA00006432"/>
    </source>
</evidence>
<dbReference type="FunFam" id="3.30.559.10:FF:000012">
    <property type="entry name" value="Non-ribosomal peptide synthetase"/>
    <property type="match status" value="2"/>
</dbReference>
<dbReference type="GO" id="GO:0031177">
    <property type="term" value="F:phosphopantetheine binding"/>
    <property type="evidence" value="ECO:0007669"/>
    <property type="project" value="InterPro"/>
</dbReference>
<dbReference type="InterPro" id="IPR020806">
    <property type="entry name" value="PKS_PP-bd"/>
</dbReference>
<dbReference type="FunFam" id="3.30.300.30:FF:000010">
    <property type="entry name" value="Enterobactin synthetase component F"/>
    <property type="match status" value="2"/>
</dbReference>
<dbReference type="Gene3D" id="1.10.1200.10">
    <property type="entry name" value="ACP-like"/>
    <property type="match status" value="2"/>
</dbReference>
<dbReference type="InterPro" id="IPR001031">
    <property type="entry name" value="Thioesterase"/>
</dbReference>
<dbReference type="GO" id="GO:0009239">
    <property type="term" value="P:enterobactin biosynthetic process"/>
    <property type="evidence" value="ECO:0007669"/>
    <property type="project" value="TreeGrafter"/>
</dbReference>
<dbReference type="FunFam" id="3.40.50.980:FF:000001">
    <property type="entry name" value="Non-ribosomal peptide synthetase"/>
    <property type="match status" value="1"/>
</dbReference>
<protein>
    <submittedName>
        <fullName evidence="6">Non-ribosomal peptide synthetase</fullName>
    </submittedName>
</protein>
<keyword evidence="7" id="KW-1185">Reference proteome</keyword>
<dbReference type="PANTHER" id="PTHR45527">
    <property type="entry name" value="NONRIBOSOMAL PEPTIDE SYNTHETASE"/>
    <property type="match status" value="1"/>
</dbReference>
<dbReference type="Gene3D" id="3.30.559.30">
    <property type="entry name" value="Nonribosomal peptide synthetase, condensation domain"/>
    <property type="match status" value="2"/>
</dbReference>
<dbReference type="InterPro" id="IPR010071">
    <property type="entry name" value="AA_adenyl_dom"/>
</dbReference>
<comment type="similarity">
    <text evidence="2">Belongs to the ATP-dependent AMP-binding enzyme family.</text>
</comment>
<evidence type="ECO:0000313" key="7">
    <source>
        <dbReference type="Proteomes" id="UP000062645"/>
    </source>
</evidence>
<dbReference type="Pfam" id="PF00975">
    <property type="entry name" value="Thioesterase"/>
    <property type="match status" value="1"/>
</dbReference>
<dbReference type="Pfam" id="PF00550">
    <property type="entry name" value="PP-binding"/>
    <property type="match status" value="2"/>
</dbReference>
<dbReference type="PATRIC" id="fig|224013.5.peg.2947"/>
<proteinExistence type="inferred from homology"/>
<dbReference type="SUPFAM" id="SSF52777">
    <property type="entry name" value="CoA-dependent acyltransferases"/>
    <property type="match status" value="4"/>
</dbReference>
<dbReference type="InterPro" id="IPR036736">
    <property type="entry name" value="ACP-like_sf"/>
</dbReference>
<feature type="domain" description="Carrier" evidence="5">
    <location>
        <begin position="1030"/>
        <end position="1105"/>
    </location>
</feature>
<gene>
    <name evidence="6" type="primary">pisD</name>
    <name evidence="6" type="ORF">ACX27_12160</name>
</gene>
<dbReference type="CDD" id="cd19531">
    <property type="entry name" value="LCL_NRPS-like"/>
    <property type="match status" value="2"/>
</dbReference>
<dbReference type="Gene3D" id="2.30.38.10">
    <property type="entry name" value="Luciferase, Domain 3"/>
    <property type="match status" value="1"/>
</dbReference>
<dbReference type="InterPro" id="IPR045851">
    <property type="entry name" value="AMP-bd_C_sf"/>
</dbReference>
<feature type="domain" description="Carrier" evidence="5">
    <location>
        <begin position="2092"/>
        <end position="2167"/>
    </location>
</feature>
<dbReference type="KEGG" id="npz:ACX27_12160"/>
<dbReference type="PANTHER" id="PTHR45527:SF1">
    <property type="entry name" value="FATTY ACID SYNTHASE"/>
    <property type="match status" value="1"/>
</dbReference>
<dbReference type="PROSITE" id="PS00012">
    <property type="entry name" value="PHOSPHOPANTETHEINE"/>
    <property type="match status" value="1"/>
</dbReference>
<organism evidence="6 7">
    <name type="scientific">Nostoc piscinale CENA21</name>
    <dbReference type="NCBI Taxonomy" id="224013"/>
    <lineage>
        <taxon>Bacteria</taxon>
        <taxon>Bacillati</taxon>
        <taxon>Cyanobacteriota</taxon>
        <taxon>Cyanophyceae</taxon>
        <taxon>Nostocales</taxon>
        <taxon>Nostocaceae</taxon>
        <taxon>Nostoc</taxon>
    </lineage>
</organism>
<reference evidence="6 7" key="2">
    <citation type="journal article" date="2016" name="Genome Announc.">
        <title>Draft Genome Sequence of the N2-Fixing Cyanobacterium Nostoc piscinale CENA21, Isolated from the Brazilian Amazon Floodplain.</title>
        <authorList>
            <person name="Leao T."/>
            <person name="Guimaraes P.I."/>
            <person name="de Melo A.G."/>
            <person name="Ramos R.T."/>
            <person name="Leao P.N."/>
            <person name="Silva A."/>
            <person name="Fiore M.F."/>
            <person name="Schneider M.P."/>
        </authorList>
    </citation>
    <scope>NUCLEOTIDE SEQUENCE [LARGE SCALE GENOMIC DNA]</scope>
    <source>
        <strain evidence="6 7">CENA21</strain>
    </source>
</reference>
<dbReference type="InterPro" id="IPR006162">
    <property type="entry name" value="Ppantetheine_attach_site"/>
</dbReference>
<dbReference type="Pfam" id="PF13193">
    <property type="entry name" value="AMP-binding_C"/>
    <property type="match status" value="2"/>
</dbReference>
<evidence type="ECO:0000256" key="1">
    <source>
        <dbReference type="ARBA" id="ARBA00001957"/>
    </source>
</evidence>
<dbReference type="InterPro" id="IPR009081">
    <property type="entry name" value="PP-bd_ACP"/>
</dbReference>
<dbReference type="Pfam" id="PF00668">
    <property type="entry name" value="Condensation"/>
    <property type="match status" value="2"/>
</dbReference>
<sequence>MNIEQWVADLSNQGVKLWVEGEQLRANAPKGVLTSETRNLLAQNKAEIILFLQEKNAATNTDLTLIKSDRPQNLPLSYAQERLWLLNQLEPDSPFYNEQTAIKLHGQLNTVALEQSLNKIIARHEVLRTNFRTINEQPVQVIADKLTLTVPVIDLTALPESEREIACQQIATTEANCLFDLASSPLIRACVVKLKEAEHAFILTVHHIIVDGWSTGILMRELATIYSALCNNLSPELPKLPIQYADYAIWQRQYLQKEVLQTQFDYWKHQLKNAPTLLELPTDRPRPAIQTYRGAVQYVQLSNELSQALSDLSRQEGASLFMTLFTAYVTLLYRYTGSDDILVGTPTANRDRLEIEGLIGFFVNTLVLRTDLSANPSFQELLGRVRQRILQAYTHADLPFDELVKALQPQRDLSYTPLFQVLFVLQNAPISEVKLPGLTISPLPTQSTVAKFDLTLLFQNTASGLVGMWQYNADLFDAATIERMSRHFVTLLEGIIANPKEQISQLPLLTAFEQQQLLVEWNDTRADSPFDKCIHQLFEQQVEHTPEAVAVVFENQQLTYHQLNCRANSLAHYLRSLGVKPDTLVGICVERSLEMIVGLLGIVKAGGAYLPLDPEYPPERLSFMLEDAQVPVLLTQQRLVDKLPPNQAKLICLDKAWSEIAQNNQDNPNSGVRAFHLANVIYTSGSTGRPKGVMVEHKGLCNLAQAQIQTFGLTADSRVLQFASFSFDASIWEVVMAFGSGGTLYLGTKDSLLPGQPLIERLRDYAITHITLPPSALAVMPVEKLPALQTIVVAGEACPAELIRQWSFGRNFFNAYGPTEASVCATIAKCTPEDEKITIGRAIANTQVYILDKNLQPVPVGVPGELHIGGIGLARGYLNRTELTQERFIPNPFGTGRLYKTGDLARYLPDGNIEYLGRIDNQVKIRGFRIELGEIEAALSEHECVQTSCVIARQDNRDNKRLVGYVVAHQHCQLTMDELRQFLKAKFPEYMVPNAFVILESMPLTPNGKIDRRALPAPDLQSERIDKYVAPRTPIEEMLAHIWAQVLKVEQVGIHDNFFELGGHSLLATQLLSRIRNIFKVELPLRELFARATVAELGHFIEQLQQQELELSTPPILRRTNNTQLPLSYAQQRLWFLDQLQSLGSSYNMPLTLRLVGNLNQAALQQSLQEIIHRHEVLRTNFISVDGQPIQVIQTETNWSLSIIDWQHLPTTEKEIATQQLVQKQAQQPFNLADEPLVRATLVVLSQTERALLVFIHHIVSDGWSMGVFLQELAALYNAYSQGQPSPLASLQIQYADFAIWQRQWLQGDVLQSQLNYWQQQLKDAPTLLSLPTDRPRGAVQTYHGAYQELTLSKELSIALKQLSQKESVTLFMTLLAAFQILLWRYSGQDDICIGTPIANRNRAEIESLIGFFINTLVLRTRLDGNPSFRELLSRVREVALGAYSHQDLPFEMLVEALQPERNLSHNPIFQVWFNLQNLAQNELELFGLSVKPILISEAASKFDLSLYVAEQEEGTTLQLLYNADLFTSERMVEMLQQYHHLLNQIVVEPDRAIAAYSLVTPQAQLLLPEPTTAIPQPEYELVTTTFTSLVNSNPELSAVRQGDRTWNYGELGNKSQALARVILSYGIAKGDVVAVYGSPSFGLIASAIAVLLSGGVLLTLDPQLPIERQQLMLQQAQAKYLLYIDNQQQEEQEIWQSLTVIYVNKDTGLAISSLESSQTIPLPEISGDNAAYIFFTSGTTGVPKGVLGCHKGLAHFISWQRQTFGINQKDRIAQLTGLSFDVVLRDIFLPLTSGATLCLPAPEDKLEPQKILHYLEREQISVLHTVPSLAQSWLANVPSEVSLHNLRWLFLAGEPLKETLVLQWRDAFPQAGEIVNLYGPTETTLAKCYYQVPSEPAPGIQPVGRTLPETQALVLGANQQLCGIGEPGEIVLRTPFRSLGYINAAQEMRSRFVSNHFGNDAGDLLYYTGDRGRYLPNGTLEILGRQDHQIKIRGVRIELGEIEAVLAQHPSVHQTIVTAPEESLVAYIIPTQEATPTIREIRRFLSTKLPQYMVPSSFVFLDKLPLTPNGKVDRRALPTPSNVNNLDTFVEPRNQLELQLVQIWSKILKVDKVGVQDNFFDLGGHSLLAPYLMAQIKQQFGKNISLTSLFQNPTIEQLATILQIDSDDANSSCLVPIQPNGSKLPFFCLPGAGGKPFYLYHLGRYLGEDQPLYSFQANNLDGLEPATRIKEMASHYIQAMQTVQPQGPYFLGGHSLGSIVAFEMATQLVHQGHQVALLAMIDMPAPTTKDKQTRIERLDWDHARWLIEAIKTVEVSLSTNIDISYDTLRSLSVEEQLKRVLQHFKTVNMLPPNAEITQLKNIVQALKANSLSLIKYEPQHTYPGQITLLRASETPPERLNSKLSDISQDSVMGWEKYSCEPVDTHFVPGNHVTMMAEPHVQILAERLKVCIQKAQANMALLKISRN</sequence>
<dbReference type="SUPFAM" id="SSF56801">
    <property type="entry name" value="Acetyl-CoA synthetase-like"/>
    <property type="match status" value="2"/>
</dbReference>
<dbReference type="FunFam" id="2.30.38.10:FF:000001">
    <property type="entry name" value="Non-ribosomal peptide synthetase PvdI"/>
    <property type="match status" value="1"/>
</dbReference>
<keyword evidence="3" id="KW-0596">Phosphopantetheine</keyword>
<dbReference type="InterPro" id="IPR023213">
    <property type="entry name" value="CAT-like_dom_sf"/>
</dbReference>
<dbReference type="InterPro" id="IPR020845">
    <property type="entry name" value="AMP-binding_CS"/>
</dbReference>
<dbReference type="GO" id="GO:0043041">
    <property type="term" value="P:amino acid activation for nonribosomal peptide biosynthetic process"/>
    <property type="evidence" value="ECO:0007669"/>
    <property type="project" value="TreeGrafter"/>
</dbReference>
<name>A0A0M3V707_9NOSO</name>
<dbReference type="PROSITE" id="PS00455">
    <property type="entry name" value="AMP_BINDING"/>
    <property type="match status" value="2"/>
</dbReference>
<dbReference type="Gene3D" id="3.30.300.30">
    <property type="match status" value="2"/>
</dbReference>